<dbReference type="STRING" id="1069083.GCA_000371805_00705"/>
<dbReference type="Pfam" id="PF02441">
    <property type="entry name" value="Flavoprotein"/>
    <property type="match status" value="1"/>
</dbReference>
<dbReference type="InterPro" id="IPR007085">
    <property type="entry name" value="DNA/pantothenate-metab_flavo_C"/>
</dbReference>
<comment type="catalytic activity">
    <reaction evidence="3">
        <text>N-[(R)-4-phosphopantothenoyl]-L-cysteine + H(+) = (R)-4'-phosphopantetheine + CO2</text>
        <dbReference type="Rhea" id="RHEA:16793"/>
        <dbReference type="ChEBI" id="CHEBI:15378"/>
        <dbReference type="ChEBI" id="CHEBI:16526"/>
        <dbReference type="ChEBI" id="CHEBI:59458"/>
        <dbReference type="ChEBI" id="CHEBI:61723"/>
        <dbReference type="EC" id="4.1.1.36"/>
    </reaction>
</comment>
<dbReference type="UniPathway" id="UPA00241"/>
<evidence type="ECO:0000256" key="2">
    <source>
        <dbReference type="ARBA" id="ARBA00023239"/>
    </source>
</evidence>
<keyword evidence="7" id="KW-1185">Reference proteome</keyword>
<dbReference type="SUPFAM" id="SSF52507">
    <property type="entry name" value="Homo-oligomeric flavin-containing Cys decarboxylases, HFCD"/>
    <property type="match status" value="1"/>
</dbReference>
<dbReference type="PANTHER" id="PTHR14359:SF6">
    <property type="entry name" value="PHOSPHOPANTOTHENOYLCYSTEINE DECARBOXYLASE"/>
    <property type="match status" value="1"/>
</dbReference>
<dbReference type="GO" id="GO:0071513">
    <property type="term" value="C:phosphopantothenoylcysteine decarboxylase complex"/>
    <property type="evidence" value="ECO:0007669"/>
    <property type="project" value="TreeGrafter"/>
</dbReference>
<dbReference type="InterPro" id="IPR003382">
    <property type="entry name" value="Flavoprotein"/>
</dbReference>
<keyword evidence="3" id="KW-0288">FMN</keyword>
<dbReference type="SUPFAM" id="SSF102645">
    <property type="entry name" value="CoaB-like"/>
    <property type="match status" value="1"/>
</dbReference>
<dbReference type="AlphaFoldDB" id="N6VU99"/>
<dbReference type="PANTHER" id="PTHR14359">
    <property type="entry name" value="HOMO-OLIGOMERIC FLAVIN CONTAINING CYS DECARBOXYLASE FAMILY"/>
    <property type="match status" value="1"/>
</dbReference>
<dbReference type="GO" id="GO:0015941">
    <property type="term" value="P:pantothenate catabolic process"/>
    <property type="evidence" value="ECO:0007669"/>
    <property type="project" value="InterPro"/>
</dbReference>
<dbReference type="EC" id="6.3.2.5" evidence="3"/>
<dbReference type="InterPro" id="IPR005252">
    <property type="entry name" value="CoaBC"/>
</dbReference>
<dbReference type="RefSeq" id="WP_004589757.1">
    <property type="nucleotide sequence ID" value="NZ_APMM01000002.1"/>
</dbReference>
<dbReference type="Proteomes" id="UP000053695">
    <property type="component" value="Unassembled WGS sequence"/>
</dbReference>
<protein>
    <recommendedName>
        <fullName evidence="3">Coenzyme A biosynthesis bifunctional protein CoaBC</fullName>
    </recommendedName>
    <alternativeName>
        <fullName evidence="3">DNA/pantothenate metabolism flavoprotein</fullName>
    </alternativeName>
    <alternativeName>
        <fullName evidence="3">Phosphopantothenoylcysteine synthetase/decarboxylase</fullName>
        <shortName evidence="3">PPCS-PPCDC</shortName>
    </alternativeName>
    <domain>
        <recommendedName>
            <fullName evidence="3">Phosphopantothenoylcysteine decarboxylase</fullName>
            <shortName evidence="3">PPC decarboxylase</shortName>
            <shortName evidence="3">PPC-DC</shortName>
            <ecNumber evidence="3">4.1.1.36</ecNumber>
        </recommendedName>
        <alternativeName>
            <fullName evidence="3">CoaC</fullName>
        </alternativeName>
    </domain>
    <domain>
        <recommendedName>
            <fullName evidence="3">Phosphopantothenate--cysteine ligase</fullName>
            <ecNumber evidence="3">6.3.2.5</ecNumber>
        </recommendedName>
        <alternativeName>
            <fullName evidence="3">CoaB</fullName>
        </alternativeName>
        <alternativeName>
            <fullName evidence="3">Phosphopantothenoylcysteine synthetase</fullName>
            <shortName evidence="3">PPC synthetase</shortName>
            <shortName evidence="3">PPC-S</shortName>
        </alternativeName>
    </domain>
</protein>
<evidence type="ECO:0000256" key="3">
    <source>
        <dbReference type="HAMAP-Rule" id="MF_02225"/>
    </source>
</evidence>
<feature type="region of interest" description="Phosphopantothenate--cysteine ligase" evidence="3">
    <location>
        <begin position="175"/>
        <end position="382"/>
    </location>
</feature>
<dbReference type="NCBIfam" id="TIGR00521">
    <property type="entry name" value="coaBC_dfp"/>
    <property type="match status" value="1"/>
</dbReference>
<evidence type="ECO:0000259" key="5">
    <source>
        <dbReference type="Pfam" id="PF04127"/>
    </source>
</evidence>
<feature type="binding site" evidence="3">
    <location>
        <position position="269"/>
    </location>
    <ligand>
        <name>CTP</name>
        <dbReference type="ChEBI" id="CHEBI:37563"/>
    </ligand>
</feature>
<accession>N6VU99</accession>
<dbReference type="GO" id="GO:0046872">
    <property type="term" value="F:metal ion binding"/>
    <property type="evidence" value="ECO:0007669"/>
    <property type="project" value="UniProtKB-KW"/>
</dbReference>
<comment type="caution">
    <text evidence="3">Lacks conserved residue(s) required for the propagation of feature annotation.</text>
</comment>
<reference evidence="6 7" key="1">
    <citation type="journal article" date="2013" name="Genome Announc.">
        <title>Draft Genome Sequence of a Highly Flagellated, Fast-Swimming Archaeon, Methanocaldococcus villosus Strain KIN24-T80 (DSM 22612).</title>
        <authorList>
            <person name="Thennarasu S."/>
            <person name="Polireddy D."/>
            <person name="Antony A."/>
            <person name="Yada M.R."/>
            <person name="Algarawi S."/>
            <person name="Sivakumar N."/>
        </authorList>
    </citation>
    <scope>NUCLEOTIDE SEQUENCE [LARGE SCALE GENOMIC DNA]</scope>
    <source>
        <strain evidence="6 7">KIN24-T80</strain>
    </source>
</reference>
<sequence length="382" mass="43347">MLRNKKIVVALTASIAAVEAFRLIRELKKLGAEVYCIATKETFDIIGRKALEFTADKVMDEISGDVEHVSLYNNCDLLIIYPATANIISKISSKIADNIVNTTALVFLNHKPIIIAPAMHINMYENIREHLEKLSNYNHVYILQPRFENGKAKIAKVDDVIKKIFEIFNKDKKRVLILNGATAEFIDDVRVITNLSSGKMGNALAEALLKYFNVEMILGIGEKPRWVKCYRALTSEEMLNKALDLGKDFDIIISSAAISDFITEKLEGKVSSDNELIIKLKPNKKILKELRKRFKDKIIIGFKAEYNVDKDELIRRAKRRMEEYGLDMIIANDLSKYYFGSDETEVYAITKDKIELISGKKREVAEKLAEIINVITNGSCKS</sequence>
<comment type="caution">
    <text evidence="6">The sequence shown here is derived from an EMBL/GenBank/DDBJ whole genome shotgun (WGS) entry which is preliminary data.</text>
</comment>
<dbReference type="Gene3D" id="3.40.50.10300">
    <property type="entry name" value="CoaB-like"/>
    <property type="match status" value="1"/>
</dbReference>
<dbReference type="Gene3D" id="3.40.50.1950">
    <property type="entry name" value="Flavin prenyltransferase-like"/>
    <property type="match status" value="1"/>
</dbReference>
<comment type="similarity">
    <text evidence="3">In the C-terminal section; belongs to the PPC synthetase family.</text>
</comment>
<dbReference type="GO" id="GO:0015937">
    <property type="term" value="P:coenzyme A biosynthetic process"/>
    <property type="evidence" value="ECO:0007669"/>
    <property type="project" value="UniProtKB-UniRule"/>
</dbReference>
<dbReference type="OrthoDB" id="10536at2157"/>
<feature type="binding site" evidence="3">
    <location>
        <position position="260"/>
    </location>
    <ligand>
        <name>CTP</name>
        <dbReference type="ChEBI" id="CHEBI:37563"/>
    </ligand>
</feature>
<dbReference type="GO" id="GO:0004632">
    <property type="term" value="F:phosphopantothenate--cysteine ligase activity"/>
    <property type="evidence" value="ECO:0007669"/>
    <property type="project" value="UniProtKB-UniRule"/>
</dbReference>
<dbReference type="InterPro" id="IPR035929">
    <property type="entry name" value="CoaB-like_sf"/>
</dbReference>
<keyword evidence="3" id="KW-0285">Flavoprotein</keyword>
<dbReference type="EMBL" id="APMM01000002">
    <property type="protein sequence ID" value="ENN96771.1"/>
    <property type="molecule type" value="Genomic_DNA"/>
</dbReference>
<dbReference type="InterPro" id="IPR036551">
    <property type="entry name" value="Flavin_trans-like"/>
</dbReference>
<feature type="domain" description="DNA/pantothenate metabolism flavoprotein C-terminal" evidence="5">
    <location>
        <begin position="172"/>
        <end position="372"/>
    </location>
</feature>
<comment type="function">
    <text evidence="3">Catalyzes two sequential steps in the biosynthesis of coenzyme A. In the first step cysteine is conjugated to 4'-phosphopantothenate to form 4-phosphopantothenoylcysteine. In the second step the latter compound is decarboxylated to form 4'-phosphopantotheine.</text>
</comment>
<comment type="catalytic activity">
    <reaction evidence="3">
        <text>(R)-4'-phosphopantothenate + L-cysteine + CTP = N-[(R)-4-phosphopantothenoyl]-L-cysteine + CMP + diphosphate + H(+)</text>
        <dbReference type="Rhea" id="RHEA:19397"/>
        <dbReference type="ChEBI" id="CHEBI:10986"/>
        <dbReference type="ChEBI" id="CHEBI:15378"/>
        <dbReference type="ChEBI" id="CHEBI:33019"/>
        <dbReference type="ChEBI" id="CHEBI:35235"/>
        <dbReference type="ChEBI" id="CHEBI:37563"/>
        <dbReference type="ChEBI" id="CHEBI:59458"/>
        <dbReference type="ChEBI" id="CHEBI:60377"/>
        <dbReference type="EC" id="6.3.2.5"/>
    </reaction>
</comment>
<evidence type="ECO:0000313" key="7">
    <source>
        <dbReference type="Proteomes" id="UP000053695"/>
    </source>
</evidence>
<dbReference type="Pfam" id="PF04127">
    <property type="entry name" value="DFP"/>
    <property type="match status" value="1"/>
</dbReference>
<dbReference type="GO" id="GO:0010181">
    <property type="term" value="F:FMN binding"/>
    <property type="evidence" value="ECO:0007669"/>
    <property type="project" value="UniProtKB-UniRule"/>
</dbReference>
<name>N6VU99_9EURY</name>
<evidence type="ECO:0000259" key="4">
    <source>
        <dbReference type="Pfam" id="PF02441"/>
    </source>
</evidence>
<dbReference type="GO" id="GO:0004633">
    <property type="term" value="F:phosphopantothenoylcysteine decarboxylase activity"/>
    <property type="evidence" value="ECO:0007669"/>
    <property type="project" value="UniProtKB-UniRule"/>
</dbReference>
<comment type="similarity">
    <text evidence="3">In the N-terminal section; belongs to the HFCD (homo-oligomeric flavin containing Cys decarboxylase) superfamily.</text>
</comment>
<comment type="cofactor">
    <cofactor evidence="3">
        <name>Mg(2+)</name>
        <dbReference type="ChEBI" id="CHEBI:18420"/>
    </cofactor>
</comment>
<feature type="region of interest" description="Phosphopantothenoylcysteine decarboxylase" evidence="3">
    <location>
        <begin position="1"/>
        <end position="174"/>
    </location>
</feature>
<gene>
    <name evidence="3" type="primary">coaBC</name>
    <name evidence="6" type="ORF">J422_00376</name>
</gene>
<keyword evidence="3" id="KW-0479">Metal-binding</keyword>
<keyword evidence="3" id="KW-0460">Magnesium</keyword>
<comment type="cofactor">
    <cofactor evidence="3">
        <name>FMN</name>
        <dbReference type="ChEBI" id="CHEBI:58210"/>
    </cofactor>
    <text evidence="3">Binds 1 FMN per subunit.</text>
</comment>
<keyword evidence="2 3" id="KW-0456">Lyase</keyword>
<feature type="domain" description="Flavoprotein" evidence="4">
    <location>
        <begin position="5"/>
        <end position="166"/>
    </location>
</feature>
<dbReference type="HAMAP" id="MF_02225">
    <property type="entry name" value="CoaBC"/>
    <property type="match status" value="1"/>
</dbReference>
<comment type="pathway">
    <text evidence="3">Cofactor biosynthesis; coenzyme A biosynthesis.</text>
</comment>
<keyword evidence="3 6" id="KW-0436">Ligase</keyword>
<dbReference type="PATRIC" id="fig|1069083.5.peg.72"/>
<dbReference type="EC" id="4.1.1.36" evidence="3"/>
<keyword evidence="3" id="KW-0511">Multifunctional enzyme</keyword>
<organism evidence="6 7">
    <name type="scientific">Methanocaldococcus villosus KIN24-T80</name>
    <dbReference type="NCBI Taxonomy" id="1069083"/>
    <lineage>
        <taxon>Archaea</taxon>
        <taxon>Methanobacteriati</taxon>
        <taxon>Methanobacteriota</taxon>
        <taxon>Methanomada group</taxon>
        <taxon>Methanococci</taxon>
        <taxon>Methanococcales</taxon>
        <taxon>Methanocaldococcaceae</taxon>
        <taxon>Methanocaldococcus</taxon>
    </lineage>
</organism>
<evidence type="ECO:0000256" key="1">
    <source>
        <dbReference type="ARBA" id="ARBA00022793"/>
    </source>
</evidence>
<feature type="binding site" evidence="3">
    <location>
        <position position="302"/>
    </location>
    <ligand>
        <name>CTP</name>
        <dbReference type="ChEBI" id="CHEBI:37563"/>
    </ligand>
</feature>
<keyword evidence="1 3" id="KW-0210">Decarboxylase</keyword>
<evidence type="ECO:0000313" key="6">
    <source>
        <dbReference type="EMBL" id="ENN96771.1"/>
    </source>
</evidence>
<proteinExistence type="inferred from homology"/>